<dbReference type="Proteomes" id="UP000642748">
    <property type="component" value="Unassembled WGS sequence"/>
</dbReference>
<dbReference type="PANTHER" id="PTHR36441">
    <property type="entry name" value="HYPOTHETICAL CYTOSOLIC PROTEIN"/>
    <property type="match status" value="1"/>
</dbReference>
<evidence type="ECO:0000313" key="1">
    <source>
        <dbReference type="EMBL" id="GIH13674.1"/>
    </source>
</evidence>
<comment type="caution">
    <text evidence="1">The sequence shown here is derived from an EMBL/GenBank/DDBJ whole genome shotgun (WGS) entry which is preliminary data.</text>
</comment>
<keyword evidence="2" id="KW-1185">Reference proteome</keyword>
<evidence type="ECO:0008006" key="3">
    <source>
        <dbReference type="Google" id="ProtNLM"/>
    </source>
</evidence>
<dbReference type="PANTHER" id="PTHR36441:SF1">
    <property type="entry name" value="DUF503 DOMAIN-CONTAINING PROTEIN"/>
    <property type="match status" value="1"/>
</dbReference>
<dbReference type="Pfam" id="PF04456">
    <property type="entry name" value="DUF503"/>
    <property type="match status" value="1"/>
</dbReference>
<evidence type="ECO:0000313" key="2">
    <source>
        <dbReference type="Proteomes" id="UP000642748"/>
    </source>
</evidence>
<organism evidence="1 2">
    <name type="scientific">Rugosimonospora africana</name>
    <dbReference type="NCBI Taxonomy" id="556532"/>
    <lineage>
        <taxon>Bacteria</taxon>
        <taxon>Bacillati</taxon>
        <taxon>Actinomycetota</taxon>
        <taxon>Actinomycetes</taxon>
        <taxon>Micromonosporales</taxon>
        <taxon>Micromonosporaceae</taxon>
        <taxon>Rugosimonospora</taxon>
    </lineage>
</organism>
<protein>
    <recommendedName>
        <fullName evidence="3">DUF503 domain-containing protein</fullName>
    </recommendedName>
</protein>
<dbReference type="InterPro" id="IPR036746">
    <property type="entry name" value="TT1725-like_sf"/>
</dbReference>
<dbReference type="Gene3D" id="3.30.70.1120">
    <property type="entry name" value="TT1725-like"/>
    <property type="match status" value="1"/>
</dbReference>
<sequence length="79" mass="8674">MKTKRSYVRPIIAALRKFEVSVAEVGALDRHGRTEIGVAVVAPDAGHVTEVLDACERLVAGRPEVDLLSVRRRLHGDDE</sequence>
<gene>
    <name evidence="1" type="ORF">Raf01_18460</name>
</gene>
<dbReference type="SUPFAM" id="SSF103007">
    <property type="entry name" value="Hypothetical protein TT1725"/>
    <property type="match status" value="1"/>
</dbReference>
<dbReference type="AlphaFoldDB" id="A0A8J3VNZ7"/>
<dbReference type="EMBL" id="BONZ01000015">
    <property type="protein sequence ID" value="GIH13674.1"/>
    <property type="molecule type" value="Genomic_DNA"/>
</dbReference>
<proteinExistence type="predicted"/>
<name>A0A8J3VNZ7_9ACTN</name>
<accession>A0A8J3VNZ7</accession>
<dbReference type="InterPro" id="IPR007546">
    <property type="entry name" value="DUF503"/>
</dbReference>
<reference evidence="1" key="1">
    <citation type="submission" date="2021-01" db="EMBL/GenBank/DDBJ databases">
        <title>Whole genome shotgun sequence of Rugosimonospora africana NBRC 104875.</title>
        <authorList>
            <person name="Komaki H."/>
            <person name="Tamura T."/>
        </authorList>
    </citation>
    <scope>NUCLEOTIDE SEQUENCE</scope>
    <source>
        <strain evidence="1">NBRC 104875</strain>
    </source>
</reference>